<dbReference type="STRING" id="420662.Mpe_A1933"/>
<dbReference type="HOGENOM" id="CLU_199066_0_0_4"/>
<protein>
    <submittedName>
        <fullName evidence="2">Uncharacterized protein</fullName>
    </submittedName>
</protein>
<name>A2SH52_METPP</name>
<dbReference type="EMBL" id="CP000555">
    <property type="protein sequence ID" value="ABM94891.1"/>
    <property type="molecule type" value="Genomic_DNA"/>
</dbReference>
<organism evidence="2 3">
    <name type="scientific">Methylibium petroleiphilum (strain ATCC BAA-1232 / LMG 22953 / PM1)</name>
    <dbReference type="NCBI Taxonomy" id="420662"/>
    <lineage>
        <taxon>Bacteria</taxon>
        <taxon>Pseudomonadati</taxon>
        <taxon>Pseudomonadota</taxon>
        <taxon>Betaproteobacteria</taxon>
        <taxon>Burkholderiales</taxon>
        <taxon>Sphaerotilaceae</taxon>
        <taxon>Methylibium</taxon>
    </lineage>
</organism>
<feature type="region of interest" description="Disordered" evidence="1">
    <location>
        <begin position="1"/>
        <end position="65"/>
    </location>
</feature>
<evidence type="ECO:0000313" key="2">
    <source>
        <dbReference type="EMBL" id="ABM94891.1"/>
    </source>
</evidence>
<proteinExistence type="predicted"/>
<feature type="compositionally biased region" description="Basic and acidic residues" evidence="1">
    <location>
        <begin position="43"/>
        <end position="52"/>
    </location>
</feature>
<evidence type="ECO:0000256" key="1">
    <source>
        <dbReference type="SAM" id="MobiDB-lite"/>
    </source>
</evidence>
<keyword evidence="3" id="KW-1185">Reference proteome</keyword>
<dbReference type="KEGG" id="mpt:Mpe_A1933"/>
<dbReference type="eggNOG" id="ENOG5033F1P">
    <property type="taxonomic scope" value="Bacteria"/>
</dbReference>
<gene>
    <name evidence="2" type="ordered locus">Mpe_A1933</name>
</gene>
<reference evidence="2 3" key="1">
    <citation type="journal article" date="2007" name="J. Bacteriol.">
        <title>Whole-genome analysis of the methyl tert-butyl ether-degrading beta-proteobacterium Methylibium petroleiphilum PM1.</title>
        <authorList>
            <person name="Kane S.R."/>
            <person name="Chakicherla A.Y."/>
            <person name="Chain P.S.G."/>
            <person name="Schmidt R."/>
            <person name="Shin M.W."/>
            <person name="Legler T.C."/>
            <person name="Scow K.M."/>
            <person name="Larimer F.W."/>
            <person name="Lucas S.M."/>
            <person name="Richardson P.M."/>
            <person name="Hristova K.R."/>
        </authorList>
    </citation>
    <scope>NUCLEOTIDE SEQUENCE [LARGE SCALE GENOMIC DNA]</scope>
    <source>
        <strain evidence="3">ATCC BAA-1232 / LMG 22953 / PM1</strain>
    </source>
</reference>
<sequence length="65" mass="7227">MTDPRDIAHDKKLRQEKKKHGEEIAPGADKTPQLGKKTHKEHHASDTPKVPDEAAPAPTGEKLRE</sequence>
<accession>A2SH52</accession>
<dbReference type="RefSeq" id="WP_011829528.1">
    <property type="nucleotide sequence ID" value="NC_008825.1"/>
</dbReference>
<feature type="compositionally biased region" description="Basic and acidic residues" evidence="1">
    <location>
        <begin position="1"/>
        <end position="10"/>
    </location>
</feature>
<dbReference type="AlphaFoldDB" id="A2SH52"/>
<dbReference type="Proteomes" id="UP000000366">
    <property type="component" value="Chromosome"/>
</dbReference>
<evidence type="ECO:0000313" key="3">
    <source>
        <dbReference type="Proteomes" id="UP000000366"/>
    </source>
</evidence>